<dbReference type="EMBL" id="CM008051">
    <property type="protein sequence ID" value="PAN33828.1"/>
    <property type="molecule type" value="Genomic_DNA"/>
</dbReference>
<dbReference type="Gramene" id="PAN33828">
    <property type="protein sequence ID" value="PAN33828"/>
    <property type="gene ID" value="PAHAL_6G049900"/>
</dbReference>
<dbReference type="AlphaFoldDB" id="A0A2S3I0K7"/>
<evidence type="ECO:0000256" key="1">
    <source>
        <dbReference type="SAM" id="MobiDB-lite"/>
    </source>
</evidence>
<gene>
    <name evidence="2" type="ORF">PAHAL_6G049900</name>
</gene>
<name>A0A2S3I0K7_9POAL</name>
<accession>A0A2S3I0K7</accession>
<feature type="compositionally biased region" description="Gly residues" evidence="1">
    <location>
        <begin position="67"/>
        <end position="79"/>
    </location>
</feature>
<evidence type="ECO:0000313" key="2">
    <source>
        <dbReference type="EMBL" id="PAN33828.1"/>
    </source>
</evidence>
<protein>
    <submittedName>
        <fullName evidence="2">Uncharacterized protein</fullName>
    </submittedName>
</protein>
<proteinExistence type="predicted"/>
<sequence>MASPSSAPASPLPRHQLLRSVPSGLGVALNRPPAPPTISLARVPRAVDAAGASQLRAARRGASSPKGGPGSPAQGGGGKVHAAPLAATARMVMRRGPTPPGRPAEGGGGKVHAAPAASTARFVTRGPARPSSPAEGAGGRGGVVHAADS</sequence>
<feature type="region of interest" description="Disordered" evidence="1">
    <location>
        <begin position="23"/>
        <end position="149"/>
    </location>
</feature>
<reference evidence="2" key="1">
    <citation type="submission" date="2018-04" db="EMBL/GenBank/DDBJ databases">
        <title>WGS assembly of Panicum hallii.</title>
        <authorList>
            <person name="Lovell J."/>
            <person name="Jenkins J."/>
            <person name="Lowry D."/>
            <person name="Mamidi S."/>
            <person name="Sreedasyam A."/>
            <person name="Weng X."/>
            <person name="Barry K."/>
            <person name="Bonette J."/>
            <person name="Campitelli B."/>
            <person name="Daum C."/>
            <person name="Gordon S."/>
            <person name="Gould B."/>
            <person name="Lipzen A."/>
            <person name="Macqueen A."/>
            <person name="Palacio-Mejia J."/>
            <person name="Plott C."/>
            <person name="Shakirov E."/>
            <person name="Shu S."/>
            <person name="Yoshinaga Y."/>
            <person name="Zane M."/>
            <person name="Rokhsar D."/>
            <person name="Grimwood J."/>
            <person name="Schmutz J."/>
            <person name="Juenger T."/>
        </authorList>
    </citation>
    <scope>NUCLEOTIDE SEQUENCE [LARGE SCALE GENOMIC DNA]</scope>
    <source>
        <strain evidence="2">FIL2</strain>
    </source>
</reference>
<organism evidence="2">
    <name type="scientific">Panicum hallii</name>
    <dbReference type="NCBI Taxonomy" id="206008"/>
    <lineage>
        <taxon>Eukaryota</taxon>
        <taxon>Viridiplantae</taxon>
        <taxon>Streptophyta</taxon>
        <taxon>Embryophyta</taxon>
        <taxon>Tracheophyta</taxon>
        <taxon>Spermatophyta</taxon>
        <taxon>Magnoliopsida</taxon>
        <taxon>Liliopsida</taxon>
        <taxon>Poales</taxon>
        <taxon>Poaceae</taxon>
        <taxon>PACMAD clade</taxon>
        <taxon>Panicoideae</taxon>
        <taxon>Panicodae</taxon>
        <taxon>Paniceae</taxon>
        <taxon>Panicinae</taxon>
        <taxon>Panicum</taxon>
        <taxon>Panicum sect. Panicum</taxon>
    </lineage>
</organism>
<dbReference type="Proteomes" id="UP000243499">
    <property type="component" value="Chromosome 6"/>
</dbReference>